<name>A0AAV5A718_9AGAM</name>
<protein>
    <submittedName>
        <fullName evidence="1">Uncharacterized protein</fullName>
    </submittedName>
</protein>
<dbReference type="AlphaFoldDB" id="A0AAV5A718"/>
<organism evidence="1 2">
    <name type="scientific">Clathrus columnatus</name>
    <dbReference type="NCBI Taxonomy" id="1419009"/>
    <lineage>
        <taxon>Eukaryota</taxon>
        <taxon>Fungi</taxon>
        <taxon>Dikarya</taxon>
        <taxon>Basidiomycota</taxon>
        <taxon>Agaricomycotina</taxon>
        <taxon>Agaricomycetes</taxon>
        <taxon>Phallomycetidae</taxon>
        <taxon>Phallales</taxon>
        <taxon>Clathraceae</taxon>
        <taxon>Clathrus</taxon>
    </lineage>
</organism>
<sequence>MTRSPNNLGGYTGLKLVAPRPTLSRNKDNLRILDGLSSFCRELETEDNMINIPPQLPPFRFPPADGMTFNMPISDNVSDVQICENEAHRKEIQTDQEVTETRSQDKHFDGINIGVHGTSVGFQGGISQQHSINNTVKASKVILKEDTIFWNLKAPMTRLDDDGLNGEEFLTFVLTKKPVRFKYKCRVTHVVEDGVKKTTERISRDWSFLKLR</sequence>
<proteinExistence type="predicted"/>
<dbReference type="EMBL" id="BPWL01000005">
    <property type="protein sequence ID" value="GJJ10412.1"/>
    <property type="molecule type" value="Genomic_DNA"/>
</dbReference>
<keyword evidence="2" id="KW-1185">Reference proteome</keyword>
<evidence type="ECO:0000313" key="2">
    <source>
        <dbReference type="Proteomes" id="UP001050691"/>
    </source>
</evidence>
<evidence type="ECO:0000313" key="1">
    <source>
        <dbReference type="EMBL" id="GJJ10412.1"/>
    </source>
</evidence>
<comment type="caution">
    <text evidence="1">The sequence shown here is derived from an EMBL/GenBank/DDBJ whole genome shotgun (WGS) entry which is preliminary data.</text>
</comment>
<accession>A0AAV5A718</accession>
<dbReference type="Proteomes" id="UP001050691">
    <property type="component" value="Unassembled WGS sequence"/>
</dbReference>
<reference evidence="1" key="1">
    <citation type="submission" date="2021-10" db="EMBL/GenBank/DDBJ databases">
        <title>De novo Genome Assembly of Clathrus columnatus (Basidiomycota, Fungi) Using Illumina and Nanopore Sequence Data.</title>
        <authorList>
            <person name="Ogiso-Tanaka E."/>
            <person name="Itagaki H."/>
            <person name="Hosoya T."/>
            <person name="Hosaka K."/>
        </authorList>
    </citation>
    <scope>NUCLEOTIDE SEQUENCE</scope>
    <source>
        <strain evidence="1">MO-923</strain>
    </source>
</reference>
<gene>
    <name evidence="1" type="ORF">Clacol_004638</name>
</gene>